<feature type="region of interest" description="Disordered" evidence="6">
    <location>
        <begin position="264"/>
        <end position="300"/>
    </location>
</feature>
<protein>
    <submittedName>
        <fullName evidence="8">R-spondin-3-like</fullName>
    </submittedName>
</protein>
<dbReference type="AlphaFoldDB" id="A0A3Q1EDF4"/>
<feature type="region of interest" description="Disordered" evidence="6">
    <location>
        <begin position="191"/>
        <end position="245"/>
    </location>
</feature>
<dbReference type="PANTHER" id="PTHR46987:SF1">
    <property type="entry name" value="R-SPONDIN-3"/>
    <property type="match status" value="1"/>
</dbReference>
<feature type="compositionally biased region" description="Polar residues" evidence="6">
    <location>
        <begin position="230"/>
        <end position="245"/>
    </location>
</feature>
<feature type="compositionally biased region" description="Polar residues" evidence="6">
    <location>
        <begin position="264"/>
        <end position="274"/>
    </location>
</feature>
<name>A0A3Q1EDF4_9TELE</name>
<dbReference type="GeneTree" id="ENSGT00940000157815"/>
<dbReference type="Gene3D" id="2.10.220.10">
    <property type="entry name" value="Hormone Receptor, Insulin-like Growth Factor Receptor 1, Chain A, domain 2"/>
    <property type="match status" value="1"/>
</dbReference>
<dbReference type="InterPro" id="IPR009030">
    <property type="entry name" value="Growth_fac_rcpt_cys_sf"/>
</dbReference>
<keyword evidence="2" id="KW-0964">Secreted</keyword>
<proteinExistence type="predicted"/>
<evidence type="ECO:0000256" key="5">
    <source>
        <dbReference type="ARBA" id="ARBA00023180"/>
    </source>
</evidence>
<dbReference type="InterPro" id="IPR051514">
    <property type="entry name" value="R-spondin"/>
</dbReference>
<keyword evidence="3" id="KW-0732">Signal</keyword>
<evidence type="ECO:0000256" key="4">
    <source>
        <dbReference type="ARBA" id="ARBA00023157"/>
    </source>
</evidence>
<feature type="compositionally biased region" description="Basic and acidic residues" evidence="6">
    <location>
        <begin position="215"/>
        <end position="229"/>
    </location>
</feature>
<organism evidence="8 9">
    <name type="scientific">Acanthochromis polyacanthus</name>
    <name type="common">spiny chromis</name>
    <dbReference type="NCBI Taxonomy" id="80966"/>
    <lineage>
        <taxon>Eukaryota</taxon>
        <taxon>Metazoa</taxon>
        <taxon>Chordata</taxon>
        <taxon>Craniata</taxon>
        <taxon>Vertebrata</taxon>
        <taxon>Euteleostomi</taxon>
        <taxon>Actinopterygii</taxon>
        <taxon>Neopterygii</taxon>
        <taxon>Teleostei</taxon>
        <taxon>Neoteleostei</taxon>
        <taxon>Acanthomorphata</taxon>
        <taxon>Ovalentaria</taxon>
        <taxon>Pomacentridae</taxon>
        <taxon>Acanthochromis</taxon>
    </lineage>
</organism>
<keyword evidence="5" id="KW-0325">Glycoprotein</keyword>
<evidence type="ECO:0000256" key="1">
    <source>
        <dbReference type="ARBA" id="ARBA00004613"/>
    </source>
</evidence>
<dbReference type="GO" id="GO:0005576">
    <property type="term" value="C:extracellular region"/>
    <property type="evidence" value="ECO:0007669"/>
    <property type="project" value="UniProtKB-SubCell"/>
</dbReference>
<evidence type="ECO:0000256" key="3">
    <source>
        <dbReference type="ARBA" id="ARBA00022729"/>
    </source>
</evidence>
<evidence type="ECO:0000313" key="9">
    <source>
        <dbReference type="Proteomes" id="UP000257200"/>
    </source>
</evidence>
<dbReference type="InterPro" id="IPR043601">
    <property type="entry name" value="Rspo_Fu-CRD_dom"/>
</dbReference>
<dbReference type="InterPro" id="IPR036383">
    <property type="entry name" value="TSP1_rpt_sf"/>
</dbReference>
<dbReference type="Pfam" id="PF15913">
    <property type="entry name" value="Furin-like_2"/>
    <property type="match status" value="1"/>
</dbReference>
<dbReference type="Gene3D" id="2.20.100.10">
    <property type="entry name" value="Thrombospondin type-1 (TSP1) repeat"/>
    <property type="match status" value="1"/>
</dbReference>
<dbReference type="InterPro" id="IPR006212">
    <property type="entry name" value="Furin_repeat"/>
</dbReference>
<keyword evidence="4" id="KW-1015">Disulfide bond</keyword>
<feature type="region of interest" description="Disordered" evidence="6">
    <location>
        <begin position="158"/>
        <end position="177"/>
    </location>
</feature>
<evidence type="ECO:0000259" key="7">
    <source>
        <dbReference type="Pfam" id="PF15913"/>
    </source>
</evidence>
<keyword evidence="9" id="KW-1185">Reference proteome</keyword>
<dbReference type="SUPFAM" id="SSF82895">
    <property type="entry name" value="TSP-1 type 1 repeat"/>
    <property type="match status" value="1"/>
</dbReference>
<reference evidence="8" key="1">
    <citation type="submission" date="2025-08" db="UniProtKB">
        <authorList>
            <consortium name="Ensembl"/>
        </authorList>
    </citation>
    <scope>IDENTIFICATION</scope>
</reference>
<comment type="subcellular location">
    <subcellularLocation>
        <location evidence="1">Secreted</location>
    </subcellularLocation>
</comment>
<reference evidence="8" key="2">
    <citation type="submission" date="2025-09" db="UniProtKB">
        <authorList>
            <consortium name="Ensembl"/>
        </authorList>
    </citation>
    <scope>IDENTIFICATION</scope>
</reference>
<dbReference type="SMART" id="SM00261">
    <property type="entry name" value="FU"/>
    <property type="match status" value="2"/>
</dbReference>
<dbReference type="CDD" id="cd00064">
    <property type="entry name" value="FU"/>
    <property type="match status" value="1"/>
</dbReference>
<accession>A0A3Q1EDF4</accession>
<feature type="compositionally biased region" description="Basic residues" evidence="6">
    <location>
        <begin position="191"/>
        <end position="214"/>
    </location>
</feature>
<evidence type="ECO:0000313" key="8">
    <source>
        <dbReference type="Ensembl" id="ENSAPOP00000002251.1"/>
    </source>
</evidence>
<evidence type="ECO:0000256" key="6">
    <source>
        <dbReference type="SAM" id="MobiDB-lite"/>
    </source>
</evidence>
<sequence length="300" mass="33763">MCFKNRRVPKTADKTRRSGSFHRLSSVSSECRSGCATCSPLNGCLTCKSRFFFHLELDGIRQRGTCLASCPRGHYGRRSPGISTCTRCKADCASCFSQHFCTSCHPGHFLFRGRCESSCPEGLTENAALRECTDHCEVGEWSRWGSCIRKRRMRRLRGGEQTRTRRILNSSSVHGDPCPHVSEIRKCVIKKRRTGGRGGGRRVRVHLRQQRRRRGEREGRTDSSKKTEPADQNPSQRPTVQLCSESSLSESGWRVYCDRSVTGQTLNSSVQQKKTSLKVPGRKTTPVGDQSCAKYDPSMH</sequence>
<evidence type="ECO:0000256" key="2">
    <source>
        <dbReference type="ARBA" id="ARBA00022525"/>
    </source>
</evidence>
<dbReference type="SUPFAM" id="SSF57184">
    <property type="entry name" value="Growth factor receptor domain"/>
    <property type="match status" value="1"/>
</dbReference>
<feature type="domain" description="R-spondin Fu-CRD" evidence="7">
    <location>
        <begin position="33"/>
        <end position="132"/>
    </location>
</feature>
<dbReference type="PANTHER" id="PTHR46987">
    <property type="entry name" value="NEUROHYPOPHYSIAL HORMONES, N-TERMINAL DOMAIN CONTAINING PROTEIN"/>
    <property type="match status" value="1"/>
</dbReference>
<dbReference type="Ensembl" id="ENSAPOT00000013771.1">
    <property type="protein sequence ID" value="ENSAPOP00000002251.1"/>
    <property type="gene ID" value="ENSAPOG00000003664.1"/>
</dbReference>
<dbReference type="Proteomes" id="UP000257200">
    <property type="component" value="Unplaced"/>
</dbReference>